<dbReference type="AlphaFoldDB" id="A0A6G0WNG5"/>
<dbReference type="Proteomes" id="UP000481153">
    <property type="component" value="Unassembled WGS sequence"/>
</dbReference>
<gene>
    <name evidence="2" type="ORF">Ae201684_013431</name>
</gene>
<feature type="transmembrane region" description="Helical" evidence="1">
    <location>
        <begin position="243"/>
        <end position="263"/>
    </location>
</feature>
<feature type="transmembrane region" description="Helical" evidence="1">
    <location>
        <begin position="108"/>
        <end position="126"/>
    </location>
</feature>
<evidence type="ECO:0000313" key="2">
    <source>
        <dbReference type="EMBL" id="KAF0728862.1"/>
    </source>
</evidence>
<proteinExistence type="predicted"/>
<dbReference type="PANTHER" id="PTHR33802">
    <property type="entry name" value="SI:CH211-161H7.5-RELATED"/>
    <property type="match status" value="1"/>
</dbReference>
<feature type="transmembrane region" description="Helical" evidence="1">
    <location>
        <begin position="75"/>
        <end position="96"/>
    </location>
</feature>
<dbReference type="PANTHER" id="PTHR33802:SF2">
    <property type="entry name" value="EF-HAND DOMAIN-CONTAINING PROTEIN"/>
    <property type="match status" value="1"/>
</dbReference>
<reference evidence="2 3" key="1">
    <citation type="submission" date="2019-07" db="EMBL/GenBank/DDBJ databases">
        <title>Genomics analysis of Aphanomyces spp. identifies a new class of oomycete effector associated with host adaptation.</title>
        <authorList>
            <person name="Gaulin E."/>
        </authorList>
    </citation>
    <scope>NUCLEOTIDE SEQUENCE [LARGE SCALE GENOMIC DNA]</scope>
    <source>
        <strain evidence="2 3">ATCC 201684</strain>
    </source>
</reference>
<feature type="transmembrane region" description="Helical" evidence="1">
    <location>
        <begin position="12"/>
        <end position="29"/>
    </location>
</feature>
<feature type="transmembrane region" description="Helical" evidence="1">
    <location>
        <begin position="190"/>
        <end position="223"/>
    </location>
</feature>
<feature type="transmembrane region" description="Helical" evidence="1">
    <location>
        <begin position="50"/>
        <end position="69"/>
    </location>
</feature>
<evidence type="ECO:0000313" key="3">
    <source>
        <dbReference type="Proteomes" id="UP000481153"/>
    </source>
</evidence>
<sequence>MDAWRMSKAVGLRAAMTILFALSLWRYITHKEAHDIPKYRTFLNPPSSTFDIWILIYAWLGAFLIRAWMPTTREIPPYMSMLYMLFTVAFAIDIIWMEVRAGGYTKQAAIPLALLWMVVTAAYVMVGHHMEPFVVTSLLVTSREHVYTNVSAVDLAWIRVPFTLWWAWVSAEAVLALVELFEDVARHEVGLYVAALGVYSVVSAAFLLTMGDLIIAVVALWFLVGIGEANRHQQQDTETRTAVAAMSSLAILMHLGLLALLAIHKAWRGPKTPHAPGLRLSGSQAPYQPLE</sequence>
<evidence type="ECO:0000256" key="1">
    <source>
        <dbReference type="SAM" id="Phobius"/>
    </source>
</evidence>
<keyword evidence="3" id="KW-1185">Reference proteome</keyword>
<organism evidence="2 3">
    <name type="scientific">Aphanomyces euteiches</name>
    <dbReference type="NCBI Taxonomy" id="100861"/>
    <lineage>
        <taxon>Eukaryota</taxon>
        <taxon>Sar</taxon>
        <taxon>Stramenopiles</taxon>
        <taxon>Oomycota</taxon>
        <taxon>Saprolegniomycetes</taxon>
        <taxon>Saprolegniales</taxon>
        <taxon>Verrucalvaceae</taxon>
        <taxon>Aphanomyces</taxon>
    </lineage>
</organism>
<keyword evidence="1" id="KW-0812">Transmembrane</keyword>
<dbReference type="EMBL" id="VJMJ01000172">
    <property type="protein sequence ID" value="KAF0728862.1"/>
    <property type="molecule type" value="Genomic_DNA"/>
</dbReference>
<protein>
    <submittedName>
        <fullName evidence="2">Uncharacterized protein</fullName>
    </submittedName>
</protein>
<keyword evidence="1" id="KW-1133">Transmembrane helix</keyword>
<name>A0A6G0WNG5_9STRA</name>
<accession>A0A6G0WNG5</accession>
<dbReference type="VEuPathDB" id="FungiDB:AeMF1_004680"/>
<comment type="caution">
    <text evidence="2">The sequence shown here is derived from an EMBL/GenBank/DDBJ whole genome shotgun (WGS) entry which is preliminary data.</text>
</comment>
<keyword evidence="1" id="KW-0472">Membrane</keyword>